<dbReference type="GO" id="GO:0005524">
    <property type="term" value="F:ATP binding"/>
    <property type="evidence" value="ECO:0007669"/>
    <property type="project" value="UniProtKB-KW"/>
</dbReference>
<comment type="similarity">
    <text evidence="1">Belongs to the ATP-dependent AMP-binding enzyme family.</text>
</comment>
<dbReference type="Gene3D" id="3.40.50.12780">
    <property type="entry name" value="N-terminal domain of ligase-like"/>
    <property type="match status" value="1"/>
</dbReference>
<evidence type="ECO:0000313" key="7">
    <source>
        <dbReference type="EMBL" id="KAJ4356802.1"/>
    </source>
</evidence>
<evidence type="ECO:0000256" key="3">
    <source>
        <dbReference type="ARBA" id="ARBA00022741"/>
    </source>
</evidence>
<dbReference type="OrthoDB" id="10253869at2759"/>
<keyword evidence="2" id="KW-0436">Ligase</keyword>
<evidence type="ECO:0000256" key="2">
    <source>
        <dbReference type="ARBA" id="ARBA00022598"/>
    </source>
</evidence>
<dbReference type="Pfam" id="PF00501">
    <property type="entry name" value="AMP-binding"/>
    <property type="match status" value="1"/>
</dbReference>
<feature type="domain" description="AMP-dependent synthetase/ligase" evidence="5">
    <location>
        <begin position="121"/>
        <end position="516"/>
    </location>
</feature>
<protein>
    <recommendedName>
        <fullName evidence="9">Acetoacetate-CoA ligase</fullName>
    </recommendedName>
</protein>
<evidence type="ECO:0000259" key="6">
    <source>
        <dbReference type="Pfam" id="PF16177"/>
    </source>
</evidence>
<evidence type="ECO:0000259" key="5">
    <source>
        <dbReference type="Pfam" id="PF00501"/>
    </source>
</evidence>
<dbReference type="GeneID" id="80908369"/>
<dbReference type="GO" id="GO:0030729">
    <property type="term" value="F:acetoacetate-CoA ligase activity"/>
    <property type="evidence" value="ECO:0007669"/>
    <property type="project" value="InterPro"/>
</dbReference>
<comment type="caution">
    <text evidence="7">The sequence shown here is derived from an EMBL/GenBank/DDBJ whole genome shotgun (WGS) entry which is preliminary data.</text>
</comment>
<dbReference type="InterPro" id="IPR005914">
    <property type="entry name" value="Acac_CoA_synth"/>
</dbReference>
<dbReference type="NCBIfam" id="NF002937">
    <property type="entry name" value="PRK03584.1"/>
    <property type="match status" value="1"/>
</dbReference>
<dbReference type="InterPro" id="IPR020845">
    <property type="entry name" value="AMP-binding_CS"/>
</dbReference>
<dbReference type="SUPFAM" id="SSF56801">
    <property type="entry name" value="Acetyl-CoA synthetase-like"/>
    <property type="match status" value="1"/>
</dbReference>
<keyword evidence="3" id="KW-0547">Nucleotide-binding</keyword>
<dbReference type="InterPro" id="IPR032387">
    <property type="entry name" value="ACAS_N"/>
</dbReference>
<accession>A0A9W9CDS8</accession>
<dbReference type="Proteomes" id="UP001140513">
    <property type="component" value="Unassembled WGS sequence"/>
</dbReference>
<gene>
    <name evidence="7" type="ORF">N0V89_004839</name>
</gene>
<keyword evidence="4" id="KW-0067">ATP-binding</keyword>
<proteinExistence type="inferred from homology"/>
<dbReference type="PANTHER" id="PTHR42921:SF1">
    <property type="entry name" value="ACETOACETYL-COA SYNTHETASE"/>
    <property type="match status" value="1"/>
</dbReference>
<dbReference type="InterPro" id="IPR045851">
    <property type="entry name" value="AMP-bd_C_sf"/>
</dbReference>
<organism evidence="7 8">
    <name type="scientific">Didymosphaeria variabile</name>
    <dbReference type="NCBI Taxonomy" id="1932322"/>
    <lineage>
        <taxon>Eukaryota</taxon>
        <taxon>Fungi</taxon>
        <taxon>Dikarya</taxon>
        <taxon>Ascomycota</taxon>
        <taxon>Pezizomycotina</taxon>
        <taxon>Dothideomycetes</taxon>
        <taxon>Pleosporomycetidae</taxon>
        <taxon>Pleosporales</taxon>
        <taxon>Massarineae</taxon>
        <taxon>Didymosphaeriaceae</taxon>
        <taxon>Didymosphaeria</taxon>
    </lineage>
</organism>
<dbReference type="PROSITE" id="PS00455">
    <property type="entry name" value="AMP_BINDING"/>
    <property type="match status" value="1"/>
</dbReference>
<name>A0A9W9CDS8_9PLEO</name>
<dbReference type="RefSeq" id="XP_056073928.1">
    <property type="nucleotide sequence ID" value="XM_056213620.1"/>
</dbReference>
<evidence type="ECO:0008006" key="9">
    <source>
        <dbReference type="Google" id="ProtNLM"/>
    </source>
</evidence>
<feature type="domain" description="Acetyl-coenzyme A synthetase N-terminal" evidence="6">
    <location>
        <begin position="56"/>
        <end position="113"/>
    </location>
</feature>
<dbReference type="GO" id="GO:0006629">
    <property type="term" value="P:lipid metabolic process"/>
    <property type="evidence" value="ECO:0007669"/>
    <property type="project" value="InterPro"/>
</dbReference>
<dbReference type="InterPro" id="IPR042099">
    <property type="entry name" value="ANL_N_sf"/>
</dbReference>
<sequence>MEANGDQANGTNGTNLSNGHHKAAKLLWRHPYPQSTPMFRFLHSVNQKYGLQLSSYEELHKWSIDHIDKFWGCVWQFVEVRAKTGASRVVDPRAPMYPRPAFFKDATLNFAENLLFPTLEVDPDSPAIIAATETTRQTVSWKELRELVRQCQSGLLEVGLQEGDRVAGYVANHTNALVAMLATTSLGGIWTAVSPDTGVHAVLERLRQIEPTVLFADNAAFYNGRSHPVLPKVSQIASELPSLKATVIFPTVSSVQFSVESLEVASGKAYDYKTFASLRRSNELTFKYLSPDHPVYILYSSGTTGAPKCIVHGAIGTLLQHKKEHILHCSIEPQSRLFYFTTCTWMMWHWLVSGLASSATIVLYDGSPFRYVDLKNPETSAPDDFAMHRLIDEVGITHFGTSAKYLSILEQKSLDPKAAGLSLNTLEAIYSTGSPLAPSTFDYVYLSFPSSINLGSITGGTDIISLFGAPNPLIPVYQGEIQAAGLGMAIAAYDYTGKDISDTGEPGELVCTKPFICQPVSFWGADGEKKYYNSYFDQFKNSQGQPIWSHGDFVRFNPETGGVWMLGRSDGILKPSGVRFGSAEIYNVVLEHFAEDVADALCIGRRREQDDDETVCLFLKMADGKKFAEELATNIKVAVKQALSARHVPGIIDECPEIPVTTNGKKVEGAVKQILCGLNVKTSASVANAECLDWYREWTKTH</sequence>
<dbReference type="Pfam" id="PF16177">
    <property type="entry name" value="ACAS_N"/>
    <property type="match status" value="1"/>
</dbReference>
<evidence type="ECO:0000256" key="4">
    <source>
        <dbReference type="ARBA" id="ARBA00022840"/>
    </source>
</evidence>
<evidence type="ECO:0000313" key="8">
    <source>
        <dbReference type="Proteomes" id="UP001140513"/>
    </source>
</evidence>
<keyword evidence="8" id="KW-1185">Reference proteome</keyword>
<dbReference type="PANTHER" id="PTHR42921">
    <property type="entry name" value="ACETOACETYL-COA SYNTHETASE"/>
    <property type="match status" value="1"/>
</dbReference>
<dbReference type="NCBIfam" id="TIGR01217">
    <property type="entry name" value="ac_ac_CoA_syn"/>
    <property type="match status" value="1"/>
</dbReference>
<dbReference type="Gene3D" id="3.30.300.30">
    <property type="match status" value="1"/>
</dbReference>
<evidence type="ECO:0000256" key="1">
    <source>
        <dbReference type="ARBA" id="ARBA00006432"/>
    </source>
</evidence>
<dbReference type="InterPro" id="IPR000873">
    <property type="entry name" value="AMP-dep_synth/lig_dom"/>
</dbReference>
<dbReference type="AlphaFoldDB" id="A0A9W9CDS8"/>
<reference evidence="7" key="1">
    <citation type="submission" date="2022-10" db="EMBL/GenBank/DDBJ databases">
        <title>Tapping the CABI collections for fungal endophytes: first genome assemblies for Collariella, Neodidymelliopsis, Ascochyta clinopodiicola, Didymella pomorum, Didymosphaeria variabile, Neocosmospora piperis and Neocucurbitaria cava.</title>
        <authorList>
            <person name="Hill R."/>
        </authorList>
    </citation>
    <scope>NUCLEOTIDE SEQUENCE</scope>
    <source>
        <strain evidence="7">IMI 356815</strain>
    </source>
</reference>
<dbReference type="EMBL" id="JAPEUX010000003">
    <property type="protein sequence ID" value="KAJ4356802.1"/>
    <property type="molecule type" value="Genomic_DNA"/>
</dbReference>